<evidence type="ECO:0000313" key="3">
    <source>
        <dbReference type="Proteomes" id="UP000199065"/>
    </source>
</evidence>
<dbReference type="InterPro" id="IPR007383">
    <property type="entry name" value="DUF445"/>
</dbReference>
<name>A0A1I2U151_9CORY</name>
<keyword evidence="1" id="KW-0812">Transmembrane</keyword>
<feature type="transmembrane region" description="Helical" evidence="1">
    <location>
        <begin position="92"/>
        <end position="118"/>
    </location>
</feature>
<dbReference type="Proteomes" id="UP000199065">
    <property type="component" value="Unassembled WGS sequence"/>
</dbReference>
<gene>
    <name evidence="2" type="ORF">SAMN05660282_01689</name>
</gene>
<accession>A0A1I2U151</accession>
<keyword evidence="1" id="KW-1133">Transmembrane helix</keyword>
<dbReference type="STRING" id="185761.SAMN05660282_01689"/>
<feature type="transmembrane region" description="Helical" evidence="1">
    <location>
        <begin position="60"/>
        <end position="80"/>
    </location>
</feature>
<dbReference type="PANTHER" id="PTHR38442">
    <property type="entry name" value="INNER MEMBRANE PROTEIN-RELATED"/>
    <property type="match status" value="1"/>
</dbReference>
<dbReference type="GO" id="GO:0005886">
    <property type="term" value="C:plasma membrane"/>
    <property type="evidence" value="ECO:0007669"/>
    <property type="project" value="TreeGrafter"/>
</dbReference>
<organism evidence="2 3">
    <name type="scientific">Corynebacterium spheniscorum</name>
    <dbReference type="NCBI Taxonomy" id="185761"/>
    <lineage>
        <taxon>Bacteria</taxon>
        <taxon>Bacillati</taxon>
        <taxon>Actinomycetota</taxon>
        <taxon>Actinomycetes</taxon>
        <taxon>Mycobacteriales</taxon>
        <taxon>Corynebacteriaceae</taxon>
        <taxon>Corynebacterium</taxon>
    </lineage>
</organism>
<reference evidence="2 3" key="1">
    <citation type="submission" date="2016-10" db="EMBL/GenBank/DDBJ databases">
        <authorList>
            <person name="de Groot N.N."/>
        </authorList>
    </citation>
    <scope>NUCLEOTIDE SEQUENCE [LARGE SCALE GENOMIC DNA]</scope>
    <source>
        <strain>J11</strain>
        <strain evidence="3">PG 39</strain>
    </source>
</reference>
<feature type="transmembrane region" description="Helical" evidence="1">
    <location>
        <begin position="443"/>
        <end position="464"/>
    </location>
</feature>
<proteinExistence type="predicted"/>
<dbReference type="AlphaFoldDB" id="A0A1I2U151"/>
<keyword evidence="3" id="KW-1185">Reference proteome</keyword>
<protein>
    <submittedName>
        <fullName evidence="2">Uncharacterized membrane-anchored protein YjiN, DUF445 family</fullName>
    </submittedName>
</protein>
<sequence length="466" mass="50837">MGAMGKHSTDVPAGAASPELPAAIPALAPTSAAAPAAAPSPMPAPSDEAERRRTLRNHKAFVTGLLIVATMIYLACRWVEHNPGGDGVVPAWVGYVRAAAEAGMIGGLADWFAVTALFRYPMGLKIPHTAIIPRKKDQLGEALSEFVGENFLNAELITEKVRKADIPERLGQWLCQPENAARASHEVGRLSANAVRAVDPADAEAVINHAVIEKLASPEWGPPAGRLLEQLIEDGRTEPLIQEALRWAHRKAIDSGDLIIRVIDERKPIWAPQFLNNIVGEKVHRELVSFTSAVSNNPDHQARHAIRKFLRQLATDLQEDPTMVARMEALKEDIMGSTPVQNAAATLWRSLSASLIESSEDPESLLRRKITELCLQWGERLHSDPELRASLDRRITGAAAFLADNYSEEITSIISETVQRWDAAEASEKIELMVGKDLQFIRLNGTIVGALAGLAIYTVSQLLFSF</sequence>
<dbReference type="Pfam" id="PF04286">
    <property type="entry name" value="DUF445"/>
    <property type="match status" value="1"/>
</dbReference>
<evidence type="ECO:0000313" key="2">
    <source>
        <dbReference type="EMBL" id="SFG70868.1"/>
    </source>
</evidence>
<dbReference type="EMBL" id="FOPJ01000011">
    <property type="protein sequence ID" value="SFG70868.1"/>
    <property type="molecule type" value="Genomic_DNA"/>
</dbReference>
<keyword evidence="1" id="KW-0472">Membrane</keyword>
<dbReference type="PANTHER" id="PTHR38442:SF1">
    <property type="entry name" value="INNER MEMBRANE PROTEIN"/>
    <property type="match status" value="1"/>
</dbReference>
<evidence type="ECO:0000256" key="1">
    <source>
        <dbReference type="SAM" id="Phobius"/>
    </source>
</evidence>